<evidence type="ECO:0000256" key="1">
    <source>
        <dbReference type="SAM" id="MobiDB-lite"/>
    </source>
</evidence>
<name>A0A8J5FWP3_ZINOF</name>
<evidence type="ECO:0000313" key="3">
    <source>
        <dbReference type="Proteomes" id="UP000734854"/>
    </source>
</evidence>
<feature type="region of interest" description="Disordered" evidence="1">
    <location>
        <begin position="142"/>
        <end position="181"/>
    </location>
</feature>
<dbReference type="EMBL" id="JACMSC010000012">
    <property type="protein sequence ID" value="KAG6496290.1"/>
    <property type="molecule type" value="Genomic_DNA"/>
</dbReference>
<comment type="caution">
    <text evidence="2">The sequence shown here is derived from an EMBL/GenBank/DDBJ whole genome shotgun (WGS) entry which is preliminary data.</text>
</comment>
<gene>
    <name evidence="2" type="ORF">ZIOFF_044151</name>
</gene>
<dbReference type="AlphaFoldDB" id="A0A8J5FWP3"/>
<evidence type="ECO:0000313" key="2">
    <source>
        <dbReference type="EMBL" id="KAG6496290.1"/>
    </source>
</evidence>
<dbReference type="Proteomes" id="UP000734854">
    <property type="component" value="Unassembled WGS sequence"/>
</dbReference>
<proteinExistence type="predicted"/>
<accession>A0A8J5FWP3</accession>
<protein>
    <submittedName>
        <fullName evidence="2">Uncharacterized protein</fullName>
    </submittedName>
</protein>
<feature type="compositionally biased region" description="Basic and acidic residues" evidence="1">
    <location>
        <begin position="154"/>
        <end position="166"/>
    </location>
</feature>
<dbReference type="Pfam" id="PF07800">
    <property type="entry name" value="DUF1644"/>
    <property type="match status" value="1"/>
</dbReference>
<sequence length="482" mass="54341">MLNALNYFTAGSMLKMTEIKGSSTSTIDIAVSHKELDEISCSICMEYPHNAVLLLCSSYEKGCRSYICDTSYRHSNCLDRFKKLQVDSNKISSEPRSSALDSSHVRNVGQNISRLVLPRPVLIRNLVETDGRSNLVASAEGVSADTLGENSNSQEHEAFTEARGEEQTQPEESGGSDAAETSLKCPLCRGVVMDWMIVKEAREFLNLKPRSCSRDSCSFSGNYKELRRHARRIHPATRPADIDPSRQRAWRRLEHQREYGDIVSAIRSAMPGAIVLGDYVIDSGNGLSHDREHNSSGEDAGSWWTTFFLFHMINNPVESLDEPRGSLRAWRTHRRSGHRNLWGENLRGMQDDDEDNIDDIPIPRRRRRLLQFAGVWNCEAPKELTSETGMAGAKWFSLGLVSCLRYEYVAELGAESWSSCLDFRGLSWDDSCFVLLIDSENLRTISGGFFCEVVLLVFKALNNEALAFLWCLNFLVGFELKR</sequence>
<dbReference type="PANTHER" id="PTHR31197">
    <property type="entry name" value="OS01G0612600 PROTEIN"/>
    <property type="match status" value="1"/>
</dbReference>
<dbReference type="InterPro" id="IPR012866">
    <property type="entry name" value="DUF1644"/>
</dbReference>
<keyword evidence="3" id="KW-1185">Reference proteome</keyword>
<dbReference type="PANTHER" id="PTHR31197:SF2">
    <property type="entry name" value="C2H2-TYPE DOMAIN-CONTAINING PROTEIN"/>
    <property type="match status" value="1"/>
</dbReference>
<organism evidence="2 3">
    <name type="scientific">Zingiber officinale</name>
    <name type="common">Ginger</name>
    <name type="synonym">Amomum zingiber</name>
    <dbReference type="NCBI Taxonomy" id="94328"/>
    <lineage>
        <taxon>Eukaryota</taxon>
        <taxon>Viridiplantae</taxon>
        <taxon>Streptophyta</taxon>
        <taxon>Embryophyta</taxon>
        <taxon>Tracheophyta</taxon>
        <taxon>Spermatophyta</taxon>
        <taxon>Magnoliopsida</taxon>
        <taxon>Liliopsida</taxon>
        <taxon>Zingiberales</taxon>
        <taxon>Zingiberaceae</taxon>
        <taxon>Zingiber</taxon>
    </lineage>
</organism>
<reference evidence="2 3" key="1">
    <citation type="submission" date="2020-08" db="EMBL/GenBank/DDBJ databases">
        <title>Plant Genome Project.</title>
        <authorList>
            <person name="Zhang R.-G."/>
        </authorList>
    </citation>
    <scope>NUCLEOTIDE SEQUENCE [LARGE SCALE GENOMIC DNA]</scope>
    <source>
        <tissue evidence="2">Rhizome</tissue>
    </source>
</reference>